<reference evidence="3" key="1">
    <citation type="submission" date="2020-06" db="EMBL/GenBank/DDBJ databases">
        <authorList>
            <person name="Li T."/>
            <person name="Hu X."/>
            <person name="Zhang T."/>
            <person name="Song X."/>
            <person name="Zhang H."/>
            <person name="Dai N."/>
            <person name="Sheng W."/>
            <person name="Hou X."/>
            <person name="Wei L."/>
        </authorList>
    </citation>
    <scope>NUCLEOTIDE SEQUENCE</scope>
    <source>
        <strain evidence="3">KEN8</strain>
        <tissue evidence="3">Leaf</tissue>
    </source>
</reference>
<evidence type="ECO:0000313" key="3">
    <source>
        <dbReference type="EMBL" id="KAL0352070.1"/>
    </source>
</evidence>
<dbReference type="Pfam" id="PF03629">
    <property type="entry name" value="SASA"/>
    <property type="match status" value="1"/>
</dbReference>
<evidence type="ECO:0000259" key="2">
    <source>
        <dbReference type="Pfam" id="PF03629"/>
    </source>
</evidence>
<organism evidence="3">
    <name type="scientific">Sesamum calycinum</name>
    <dbReference type="NCBI Taxonomy" id="2727403"/>
    <lineage>
        <taxon>Eukaryota</taxon>
        <taxon>Viridiplantae</taxon>
        <taxon>Streptophyta</taxon>
        <taxon>Embryophyta</taxon>
        <taxon>Tracheophyta</taxon>
        <taxon>Spermatophyta</taxon>
        <taxon>Magnoliopsida</taxon>
        <taxon>eudicotyledons</taxon>
        <taxon>Gunneridae</taxon>
        <taxon>Pentapetalae</taxon>
        <taxon>asterids</taxon>
        <taxon>lamiids</taxon>
        <taxon>Lamiales</taxon>
        <taxon>Pedaliaceae</taxon>
        <taxon>Sesamum</taxon>
    </lineage>
</organism>
<name>A0AAW2P7N4_9LAMI</name>
<sequence>MKKRPYYDTIFLFSLFLILLWGYLNSITNPKHQVFPENLDDDNINIFILAGQSNMAGRGGVMFQVWDELVPPECSSDHRILRLNENSELEVAKEPLHAGIDVNKTCGIGPGMAFASAILRRVPNFGTIVLVPCAAGGTSIRGWSRSNSVLRSRMIARAREALRYGGKIRAILWYQGEKDTETEEAMNLYPGEYRVFIDSLYQELMHPQVPFIQVALASGQGDPKWLESVRTTQLGMEDMITVDAKGLPLQPDGLHLTTMAQVRLGNMLADAFLNSNTSV</sequence>
<accession>A0AAW2P7N4</accession>
<proteinExistence type="predicted"/>
<comment type="caution">
    <text evidence="3">The sequence shown here is derived from an EMBL/GenBank/DDBJ whole genome shotgun (WGS) entry which is preliminary data.</text>
</comment>
<protein>
    <submittedName>
        <fullName evidence="3">Carbohydrate esterase</fullName>
    </submittedName>
</protein>
<dbReference type="InterPro" id="IPR005181">
    <property type="entry name" value="SASA"/>
</dbReference>
<dbReference type="EMBL" id="JACGWM010000009">
    <property type="protein sequence ID" value="KAL0352070.1"/>
    <property type="molecule type" value="Genomic_DNA"/>
</dbReference>
<feature type="domain" description="Sialate O-acetylesterase" evidence="2">
    <location>
        <begin position="44"/>
        <end position="273"/>
    </location>
</feature>
<dbReference type="Gene3D" id="3.40.50.1110">
    <property type="entry name" value="SGNH hydrolase"/>
    <property type="match status" value="1"/>
</dbReference>
<evidence type="ECO:0000256" key="1">
    <source>
        <dbReference type="ARBA" id="ARBA00022801"/>
    </source>
</evidence>
<gene>
    <name evidence="3" type="ORF">Scaly_1595700</name>
</gene>
<dbReference type="PANTHER" id="PTHR31988:SF15">
    <property type="entry name" value="ESTERASE, PUTATIVE (DUF303)-RELATED"/>
    <property type="match status" value="1"/>
</dbReference>
<dbReference type="SUPFAM" id="SSF52266">
    <property type="entry name" value="SGNH hydrolase"/>
    <property type="match status" value="1"/>
</dbReference>
<dbReference type="InterPro" id="IPR052940">
    <property type="entry name" value="Carb_Esterase_6"/>
</dbReference>
<dbReference type="PANTHER" id="PTHR31988">
    <property type="entry name" value="ESTERASE, PUTATIVE (DUF303)-RELATED"/>
    <property type="match status" value="1"/>
</dbReference>
<dbReference type="GO" id="GO:0016787">
    <property type="term" value="F:hydrolase activity"/>
    <property type="evidence" value="ECO:0007669"/>
    <property type="project" value="UniProtKB-KW"/>
</dbReference>
<dbReference type="AlphaFoldDB" id="A0AAW2P7N4"/>
<dbReference type="InterPro" id="IPR036514">
    <property type="entry name" value="SGNH_hydro_sf"/>
</dbReference>
<reference evidence="3" key="2">
    <citation type="journal article" date="2024" name="Plant">
        <title>Genomic evolution and insights into agronomic trait innovations of Sesamum species.</title>
        <authorList>
            <person name="Miao H."/>
            <person name="Wang L."/>
            <person name="Qu L."/>
            <person name="Liu H."/>
            <person name="Sun Y."/>
            <person name="Le M."/>
            <person name="Wang Q."/>
            <person name="Wei S."/>
            <person name="Zheng Y."/>
            <person name="Lin W."/>
            <person name="Duan Y."/>
            <person name="Cao H."/>
            <person name="Xiong S."/>
            <person name="Wang X."/>
            <person name="Wei L."/>
            <person name="Li C."/>
            <person name="Ma Q."/>
            <person name="Ju M."/>
            <person name="Zhao R."/>
            <person name="Li G."/>
            <person name="Mu C."/>
            <person name="Tian Q."/>
            <person name="Mei H."/>
            <person name="Zhang T."/>
            <person name="Gao T."/>
            <person name="Zhang H."/>
        </authorList>
    </citation>
    <scope>NUCLEOTIDE SEQUENCE</scope>
    <source>
        <strain evidence="3">KEN8</strain>
    </source>
</reference>
<keyword evidence="1" id="KW-0378">Hydrolase</keyword>